<comment type="caution">
    <text evidence="1">The sequence shown here is derived from an EMBL/GenBank/DDBJ whole genome shotgun (WGS) entry which is preliminary data.</text>
</comment>
<evidence type="ECO:0000313" key="2">
    <source>
        <dbReference type="Proteomes" id="UP000299102"/>
    </source>
</evidence>
<dbReference type="EMBL" id="BGZK01001338">
    <property type="protein sequence ID" value="GBP77609.1"/>
    <property type="molecule type" value="Genomic_DNA"/>
</dbReference>
<proteinExistence type="predicted"/>
<reference evidence="1 2" key="1">
    <citation type="journal article" date="2019" name="Commun. Biol.">
        <title>The bagworm genome reveals a unique fibroin gene that provides high tensile strength.</title>
        <authorList>
            <person name="Kono N."/>
            <person name="Nakamura H."/>
            <person name="Ohtoshi R."/>
            <person name="Tomita M."/>
            <person name="Numata K."/>
            <person name="Arakawa K."/>
        </authorList>
    </citation>
    <scope>NUCLEOTIDE SEQUENCE [LARGE SCALE GENOMIC DNA]</scope>
</reference>
<evidence type="ECO:0000313" key="1">
    <source>
        <dbReference type="EMBL" id="GBP77609.1"/>
    </source>
</evidence>
<sequence length="139" mass="15467">MAIKRLDGVRSAYVGTKTKRHPTRCGRFVRGWSTTAGRVCARTAPNCVHLPASKIRHTYIRTYHIEYSRCRLACLKKGQGFSTRRGRARMQLSTDGDDTIEIVQIVVTDAVTTSGRRLACSPRHKAGNHFLQAVNGLAL</sequence>
<keyword evidence="2" id="KW-1185">Reference proteome</keyword>
<dbReference type="Proteomes" id="UP000299102">
    <property type="component" value="Unassembled WGS sequence"/>
</dbReference>
<dbReference type="AlphaFoldDB" id="A0A4C1YSI3"/>
<protein>
    <submittedName>
        <fullName evidence="1">Uncharacterized protein</fullName>
    </submittedName>
</protein>
<name>A0A4C1YSI3_EUMVA</name>
<organism evidence="1 2">
    <name type="scientific">Eumeta variegata</name>
    <name type="common">Bagworm moth</name>
    <name type="synonym">Eumeta japonica</name>
    <dbReference type="NCBI Taxonomy" id="151549"/>
    <lineage>
        <taxon>Eukaryota</taxon>
        <taxon>Metazoa</taxon>
        <taxon>Ecdysozoa</taxon>
        <taxon>Arthropoda</taxon>
        <taxon>Hexapoda</taxon>
        <taxon>Insecta</taxon>
        <taxon>Pterygota</taxon>
        <taxon>Neoptera</taxon>
        <taxon>Endopterygota</taxon>
        <taxon>Lepidoptera</taxon>
        <taxon>Glossata</taxon>
        <taxon>Ditrysia</taxon>
        <taxon>Tineoidea</taxon>
        <taxon>Psychidae</taxon>
        <taxon>Oiketicinae</taxon>
        <taxon>Eumeta</taxon>
    </lineage>
</organism>
<accession>A0A4C1YSI3</accession>
<gene>
    <name evidence="1" type="ORF">EVAR_90245_1</name>
</gene>